<dbReference type="Proteomes" id="UP000223849">
    <property type="component" value="Segment"/>
</dbReference>
<gene>
    <name evidence="2" type="ORF">SEA_LUMOS_24</name>
</gene>
<proteinExistence type="predicted"/>
<dbReference type="EMBL" id="KT372003">
    <property type="protein sequence ID" value="ALA06540.1"/>
    <property type="molecule type" value="Genomic_DNA"/>
</dbReference>
<evidence type="ECO:0000259" key="1">
    <source>
        <dbReference type="Pfam" id="PF23926"/>
    </source>
</evidence>
<sequence length="313" mass="34342">MLNLAPTMETLALSAGSVFEIPGWRLKGTYPDGTVAKIVFTDDAGGLLGEFTGSVTAKEIHYIQTADDVKDIPHGANFQMFVQYPAMQPICTHYGTVIRREPRYPLSTVVSPEDSAVQYTANFIGEYIGPMWKPMGNGWGSLGIHTHALISQDPSMGPNYSLFSEACARWLWPLNMDSVTINIKVLNVGAGKLNVIVCGDYSLESYMGIQFETGISNNRVRAITGNGPLEYDYQGSAVDNTVTNGDVYQVKYNFLSNKLALYKGTSLTPLLEWEDVDNIVPHGEGFRYTALAWQTSLFTPGVEPTAWEAKDGV</sequence>
<reference evidence="2 3" key="1">
    <citation type="submission" date="2015-08" db="EMBL/GenBank/DDBJ databases">
        <authorList>
            <person name="Davis N."/>
            <person name="Domingos A."/>
            <person name="Holland C."/>
            <person name="Houk L.J."/>
            <person name="Hueter N."/>
            <person name="Molina L."/>
            <person name="Sontag M."/>
            <person name="Saintfleur O."/>
            <person name="Swinford C."/>
            <person name="Villalobos-Ayala K."/>
            <person name="Carroll M."/>
            <person name="Cottrell-Yongye A."/>
            <person name="D'Elia T."/>
            <person name="Delesalle V.A."/>
            <person name="Bradley K.W."/>
            <person name="Asai D.J."/>
            <person name="Bowman C.A."/>
            <person name="Russell D.A."/>
            <person name="Pope W.H."/>
            <person name="Jacobs-Sera D."/>
            <person name="Hendrix R.W."/>
            <person name="Hatfull G.F."/>
        </authorList>
    </citation>
    <scope>NUCLEOTIDE SEQUENCE [LARGE SCALE GENOMIC DNA]</scope>
</reference>
<keyword evidence="3" id="KW-1185">Reference proteome</keyword>
<evidence type="ECO:0000313" key="2">
    <source>
        <dbReference type="EMBL" id="ALA06540.1"/>
    </source>
</evidence>
<evidence type="ECO:0000313" key="3">
    <source>
        <dbReference type="Proteomes" id="UP000223849"/>
    </source>
</evidence>
<dbReference type="Pfam" id="PF23926">
    <property type="entry name" value="LtfC"/>
    <property type="match status" value="1"/>
</dbReference>
<feature type="domain" description="LtfC/p132/Gp6 beta-sandwich" evidence="1">
    <location>
        <begin position="7"/>
        <end position="99"/>
    </location>
</feature>
<name>A0A0K2CLS3_9CAUD</name>
<dbReference type="InterPro" id="IPR055688">
    <property type="entry name" value="LtfC/p132/Gp6_b-sand"/>
</dbReference>
<accession>A0A0K2CLS3</accession>
<protein>
    <recommendedName>
        <fullName evidence="1">LtfC/p132/Gp6 beta-sandwich domain-containing protein</fullName>
    </recommendedName>
</protein>
<organism evidence="2 3">
    <name type="scientific">Mycobacterium phage Lumos</name>
    <dbReference type="NCBI Taxonomy" id="1701852"/>
    <lineage>
        <taxon>Viruses</taxon>
        <taxon>Duplodnaviria</taxon>
        <taxon>Heunggongvirae</taxon>
        <taxon>Uroviricota</taxon>
        <taxon>Caudoviricetes</taxon>
        <taxon>Vilmaviridae</taxon>
        <taxon>Lclasvirinae</taxon>
        <taxon>Lumosvirus</taxon>
        <taxon>Lumosvirus lumos</taxon>
    </lineage>
</organism>